<comment type="similarity">
    <text evidence="10">Belongs to the fibril-associated collagens with interrupted helices (FACIT) family.</text>
</comment>
<evidence type="ECO:0000256" key="2">
    <source>
        <dbReference type="ARBA" id="ARBA00022525"/>
    </source>
</evidence>
<comment type="subcellular location">
    <subcellularLocation>
        <location evidence="1">Secreted</location>
        <location evidence="1">Extracellular space</location>
        <location evidence="1">Extracellular matrix</location>
    </subcellularLocation>
</comment>
<evidence type="ECO:0000256" key="8">
    <source>
        <dbReference type="ARBA" id="ARBA00023180"/>
    </source>
</evidence>
<dbReference type="GO" id="GO:0005581">
    <property type="term" value="C:collagen trimer"/>
    <property type="evidence" value="ECO:0007669"/>
    <property type="project" value="UniProtKB-KW"/>
</dbReference>
<dbReference type="FunFam" id="2.60.120.200:FF:000094">
    <property type="entry name" value="Collagen type XVI alpha 1 chain"/>
    <property type="match status" value="1"/>
</dbReference>
<feature type="compositionally biased region" description="Basic and acidic residues" evidence="14">
    <location>
        <begin position="303"/>
        <end position="312"/>
    </location>
</feature>
<evidence type="ECO:0000256" key="15">
    <source>
        <dbReference type="SAM" id="SignalP"/>
    </source>
</evidence>
<dbReference type="SMART" id="SM00210">
    <property type="entry name" value="TSPN"/>
    <property type="match status" value="1"/>
</dbReference>
<evidence type="ECO:0000259" key="16">
    <source>
        <dbReference type="SMART" id="SM00210"/>
    </source>
</evidence>
<dbReference type="RefSeq" id="XP_030628117.1">
    <property type="nucleotide sequence ID" value="XM_030772257.1"/>
</dbReference>
<dbReference type="OrthoDB" id="5983381at2759"/>
<feature type="compositionally biased region" description="Basic and acidic residues" evidence="14">
    <location>
        <begin position="398"/>
        <end position="408"/>
    </location>
</feature>
<keyword evidence="8" id="KW-0325">Glycoprotein</keyword>
<keyword evidence="17" id="KW-1185">Reference proteome</keyword>
<evidence type="ECO:0000256" key="9">
    <source>
        <dbReference type="ARBA" id="ARBA00023278"/>
    </source>
</evidence>
<comment type="subunit">
    <text evidence="12">Homotrimer. Interacts with FBN1, fibronectin and integrins ITGA1/ITGB1 and ITGA2/ITGB1. Integrin ITGA1/ITGB1 binds to a unique site within COL16A1 located close to its C-terminal end between collagenous domains COL1-COL3.</text>
</comment>
<evidence type="ECO:0000256" key="6">
    <source>
        <dbReference type="ARBA" id="ARBA00022889"/>
    </source>
</evidence>
<dbReference type="CTD" id="1310"/>
<dbReference type="InterPro" id="IPR048287">
    <property type="entry name" value="TSPN-like_N"/>
</dbReference>
<evidence type="ECO:0000256" key="1">
    <source>
        <dbReference type="ARBA" id="ARBA00004498"/>
    </source>
</evidence>
<feature type="signal peptide" evidence="15">
    <location>
        <begin position="1"/>
        <end position="16"/>
    </location>
</feature>
<dbReference type="PANTHER" id="PTHR24637">
    <property type="entry name" value="COLLAGEN"/>
    <property type="match status" value="1"/>
</dbReference>
<proteinExistence type="inferred from homology"/>
<evidence type="ECO:0000256" key="12">
    <source>
        <dbReference type="ARBA" id="ARBA00063879"/>
    </source>
</evidence>
<dbReference type="Gene3D" id="2.60.120.200">
    <property type="match status" value="1"/>
</dbReference>
<keyword evidence="9" id="KW-0379">Hydroxylation</keyword>
<evidence type="ECO:0000256" key="3">
    <source>
        <dbReference type="ARBA" id="ARBA00022530"/>
    </source>
</evidence>
<dbReference type="SUPFAM" id="SSF49899">
    <property type="entry name" value="Concanavalin A-like lectins/glucanases"/>
    <property type="match status" value="1"/>
</dbReference>
<feature type="region of interest" description="Disordered" evidence="14">
    <location>
        <begin position="289"/>
        <end position="449"/>
    </location>
</feature>
<feature type="domain" description="Thrombospondin-like N-terminal" evidence="16">
    <location>
        <begin position="49"/>
        <end position="233"/>
    </location>
</feature>
<gene>
    <name evidence="18" type="primary">col19a1</name>
</gene>
<evidence type="ECO:0000256" key="10">
    <source>
        <dbReference type="ARBA" id="ARBA00049648"/>
    </source>
</evidence>
<evidence type="ECO:0000313" key="18">
    <source>
        <dbReference type="RefSeq" id="XP_030628117.1"/>
    </source>
</evidence>
<dbReference type="InParanoid" id="A0A6J2V8H1"/>
<keyword evidence="4 15" id="KW-0732">Signal</keyword>
<accession>A0A6J2V8H1</accession>
<dbReference type="InterPro" id="IPR013320">
    <property type="entry name" value="ConA-like_dom_sf"/>
</dbReference>
<keyword evidence="5" id="KW-0677">Repeat</keyword>
<evidence type="ECO:0000256" key="4">
    <source>
        <dbReference type="ARBA" id="ARBA00022729"/>
    </source>
</evidence>
<dbReference type="GO" id="GO:0007155">
    <property type="term" value="P:cell adhesion"/>
    <property type="evidence" value="ECO:0007669"/>
    <property type="project" value="UniProtKB-KW"/>
</dbReference>
<sequence>MSHLSRWVTFLWIVNAIPLSISMAVNERIDHSCPPLRLEDRWHLHSLGGYHEFTGFDLAEKFLLRKGTVTEERPLFRLGSKPLIKPTELVFPNGFSSEYSLVSTFRLRKTTKKDRWYLWQISDKSGGSQVSLVLDGAKRVVEFSAKGLLKNSLHFVFKSRDLHTLFDRQWHKLGVSVKSSSVSVYMDCKLIEQKLTDEKDIIDTSGRTLITTRVEDGRPVDIELQEILIFCDPKVAELDRCCEATGSTCESKEGHDTTAAPLVTGYLPRMLSKPAQKYEDRCQCLAEKGEPGLPGLAGIPGQKGEKGEKGDAGEDGLPGNPGVKGDAGTAGSPGTDGTPGNKGEPGLDGAKGIDGEKGLKGDPGPQGPPGLKGDKGLPGIAGEKGEPGMPGQPGPPGKEGKRVSKREQAPACVGWAGGQRGKATAEGAGRRVLGGPSLRQAGRGWNANA</sequence>
<organism evidence="17 18">
    <name type="scientific">Chanos chanos</name>
    <name type="common">Milkfish</name>
    <name type="synonym">Mugil chanos</name>
    <dbReference type="NCBI Taxonomy" id="29144"/>
    <lineage>
        <taxon>Eukaryota</taxon>
        <taxon>Metazoa</taxon>
        <taxon>Chordata</taxon>
        <taxon>Craniata</taxon>
        <taxon>Vertebrata</taxon>
        <taxon>Euteleostomi</taxon>
        <taxon>Actinopterygii</taxon>
        <taxon>Neopterygii</taxon>
        <taxon>Teleostei</taxon>
        <taxon>Ostariophysi</taxon>
        <taxon>Gonorynchiformes</taxon>
        <taxon>Chanidae</taxon>
        <taxon>Chanos</taxon>
    </lineage>
</organism>
<reference evidence="18" key="1">
    <citation type="submission" date="2025-08" db="UniProtKB">
        <authorList>
            <consortium name="RefSeq"/>
        </authorList>
    </citation>
    <scope>IDENTIFICATION</scope>
</reference>
<keyword evidence="6" id="KW-0130">Cell adhesion</keyword>
<keyword evidence="7 18" id="KW-0176">Collagen</keyword>
<keyword evidence="3" id="KW-0272">Extracellular matrix</keyword>
<evidence type="ECO:0000313" key="17">
    <source>
        <dbReference type="Proteomes" id="UP000504632"/>
    </source>
</evidence>
<evidence type="ECO:0000256" key="7">
    <source>
        <dbReference type="ARBA" id="ARBA00023119"/>
    </source>
</evidence>
<feature type="chain" id="PRO_5027007516" description="Collagen alpha-1(XVI) chain" evidence="15">
    <location>
        <begin position="17"/>
        <end position="449"/>
    </location>
</feature>
<evidence type="ECO:0000256" key="13">
    <source>
        <dbReference type="ARBA" id="ARBA00074547"/>
    </source>
</evidence>
<keyword evidence="2" id="KW-0964">Secreted</keyword>
<dbReference type="GeneID" id="115810328"/>
<feature type="compositionally biased region" description="Basic and acidic residues" evidence="14">
    <location>
        <begin position="351"/>
        <end position="360"/>
    </location>
</feature>
<dbReference type="AlphaFoldDB" id="A0A6J2V8H1"/>
<protein>
    <recommendedName>
        <fullName evidence="13">Collagen alpha-1(XVI) chain</fullName>
    </recommendedName>
</protein>
<comment type="function">
    <text evidence="11">Involved in mediating cell attachment and inducing integrin-mediated cellular reactions, such as cell spreading and alterations in cell morphology.</text>
</comment>
<evidence type="ECO:0000256" key="11">
    <source>
        <dbReference type="ARBA" id="ARBA00057339"/>
    </source>
</evidence>
<dbReference type="Proteomes" id="UP000504632">
    <property type="component" value="Chromosome 4"/>
</dbReference>
<name>A0A6J2V8H1_CHACN</name>
<evidence type="ECO:0000256" key="5">
    <source>
        <dbReference type="ARBA" id="ARBA00022737"/>
    </source>
</evidence>
<evidence type="ECO:0000256" key="14">
    <source>
        <dbReference type="SAM" id="MobiDB-lite"/>
    </source>
</evidence>